<dbReference type="Proteomes" id="UP000015241">
    <property type="component" value="Unassembled WGS sequence"/>
</dbReference>
<dbReference type="EMBL" id="KE504331">
    <property type="protein sequence ID" value="EPS92851.1"/>
    <property type="molecule type" value="Genomic_DNA"/>
</dbReference>
<dbReference type="HOGENOM" id="CLU_044484_2_0_1"/>
<dbReference type="eggNOG" id="KOG3752">
    <property type="taxonomic scope" value="Eukaryota"/>
</dbReference>
<reference evidence="1 2" key="1">
    <citation type="journal article" date="2012" name="Science">
        <title>The Paleozoic origin of enzymatic lignin decomposition reconstructed from 31 fungal genomes.</title>
        <authorList>
            <person name="Floudas D."/>
            <person name="Binder M."/>
            <person name="Riley R."/>
            <person name="Barry K."/>
            <person name="Blanchette R.A."/>
            <person name="Henrissat B."/>
            <person name="Martinez A.T."/>
            <person name="Otillar R."/>
            <person name="Spatafora J.W."/>
            <person name="Yadav J.S."/>
            <person name="Aerts A."/>
            <person name="Benoit I."/>
            <person name="Boyd A."/>
            <person name="Carlson A."/>
            <person name="Copeland A."/>
            <person name="Coutinho P.M."/>
            <person name="de Vries R.P."/>
            <person name="Ferreira P."/>
            <person name="Findley K."/>
            <person name="Foster B."/>
            <person name="Gaskell J."/>
            <person name="Glotzer D."/>
            <person name="Gorecki P."/>
            <person name="Heitman J."/>
            <person name="Hesse C."/>
            <person name="Hori C."/>
            <person name="Igarashi K."/>
            <person name="Jurgens J.A."/>
            <person name="Kallen N."/>
            <person name="Kersten P."/>
            <person name="Kohler A."/>
            <person name="Kuees U."/>
            <person name="Kumar T.K.A."/>
            <person name="Kuo A."/>
            <person name="LaButti K."/>
            <person name="Larrondo L.F."/>
            <person name="Lindquist E."/>
            <person name="Ling A."/>
            <person name="Lombard V."/>
            <person name="Lucas S."/>
            <person name="Lundell T."/>
            <person name="Martin R."/>
            <person name="McLaughlin D.J."/>
            <person name="Morgenstern I."/>
            <person name="Morin E."/>
            <person name="Murat C."/>
            <person name="Nagy L.G."/>
            <person name="Nolan M."/>
            <person name="Ohm R.A."/>
            <person name="Patyshakuliyeva A."/>
            <person name="Rokas A."/>
            <person name="Ruiz-Duenas F.J."/>
            <person name="Sabat G."/>
            <person name="Salamov A."/>
            <person name="Samejima M."/>
            <person name="Schmutz J."/>
            <person name="Slot J.C."/>
            <person name="St John F."/>
            <person name="Stenlid J."/>
            <person name="Sun H."/>
            <person name="Sun S."/>
            <person name="Syed K."/>
            <person name="Tsang A."/>
            <person name="Wiebenga A."/>
            <person name="Young D."/>
            <person name="Pisabarro A."/>
            <person name="Eastwood D.C."/>
            <person name="Martin F."/>
            <person name="Cullen D."/>
            <person name="Grigoriev I.V."/>
            <person name="Hibbett D.S."/>
        </authorList>
    </citation>
    <scope>NUCLEOTIDE SEQUENCE</scope>
    <source>
        <strain evidence="2">FP-58527</strain>
    </source>
</reference>
<sequence length="188" mass="21382">MDHLLSECEAPGQHQVWALAESLWRKKGNLTWPRPSLGVVHSCACASFKDEEGKPRAGIVRLYRILVTESAHLIWRLWNKRVIPNEETGRVTVASLEQIQRLWEGAINERLQTDCHMTSQSKYSKKAIRRALVRSTWRGTLQNKESLPHNWDRGEAEVLVGIELDRTIGEDTSEISWHNDGVSFGSGS</sequence>
<protein>
    <submittedName>
        <fullName evidence="1">Uncharacterized protein</fullName>
    </submittedName>
</protein>
<evidence type="ECO:0000313" key="2">
    <source>
        <dbReference type="Proteomes" id="UP000015241"/>
    </source>
</evidence>
<dbReference type="OrthoDB" id="3031569at2759"/>
<name>S8DH45_FOMSC</name>
<dbReference type="STRING" id="743788.S8DH45"/>
<proteinExistence type="predicted"/>
<organism evidence="1 2">
    <name type="scientific">Fomitopsis schrenkii</name>
    <name type="common">Brown rot fungus</name>
    <dbReference type="NCBI Taxonomy" id="2126942"/>
    <lineage>
        <taxon>Eukaryota</taxon>
        <taxon>Fungi</taxon>
        <taxon>Dikarya</taxon>
        <taxon>Basidiomycota</taxon>
        <taxon>Agaricomycotina</taxon>
        <taxon>Agaricomycetes</taxon>
        <taxon>Polyporales</taxon>
        <taxon>Fomitopsis</taxon>
    </lineage>
</organism>
<dbReference type="InParanoid" id="S8DH45"/>
<gene>
    <name evidence="1" type="ORF">FOMPIDRAFT_58941</name>
</gene>
<dbReference type="AlphaFoldDB" id="S8DH45"/>
<evidence type="ECO:0000313" key="1">
    <source>
        <dbReference type="EMBL" id="EPS92851.1"/>
    </source>
</evidence>
<accession>S8DH45</accession>
<keyword evidence="2" id="KW-1185">Reference proteome</keyword>